<dbReference type="Proteomes" id="UP001597059">
    <property type="component" value="Unassembled WGS sequence"/>
</dbReference>
<dbReference type="PANTHER" id="PTHR30435">
    <property type="entry name" value="FLAGELLAR PROTEIN"/>
    <property type="match status" value="1"/>
</dbReference>
<evidence type="ECO:0000256" key="2">
    <source>
        <dbReference type="ARBA" id="ARBA00009677"/>
    </source>
</evidence>
<feature type="domain" description="Flagellar basal-body/hook protein C-terminal" evidence="8">
    <location>
        <begin position="103"/>
        <end position="147"/>
    </location>
</feature>
<keyword evidence="10" id="KW-1185">Reference proteome</keyword>
<evidence type="ECO:0000313" key="9">
    <source>
        <dbReference type="EMBL" id="MFD1384424.1"/>
    </source>
</evidence>
<dbReference type="EMBL" id="JBHTMN010000014">
    <property type="protein sequence ID" value="MFD1384424.1"/>
    <property type="molecule type" value="Genomic_DNA"/>
</dbReference>
<sequence length="150" mass="16344">MSLSNIFAISGSAMSAQTVRLNTVASNIANADSVASSVDQTYRARKPVFEQMLTQEMRERGWNAQGGVMENASGMGVQVAGIIESDAPLQPRYEPDSPMANEEGYVFYPNVNPVEEMADMMSASRSFQTNVEIMNSAKSMMQKMLTLGQS</sequence>
<gene>
    <name evidence="9" type="primary">flgC</name>
    <name evidence="9" type="ORF">ACFQ45_13675</name>
</gene>
<comment type="caution">
    <text evidence="9">The sequence shown here is derived from an EMBL/GenBank/DDBJ whole genome shotgun (WGS) entry which is preliminary data.</text>
</comment>
<proteinExistence type="inferred from homology"/>
<name>A0ABW4B4H1_9GAMM</name>
<comment type="subunit">
    <text evidence="5 6">The basal body constitutes a major portion of the flagellar organelle and consists of four rings (L,P,S, and M) mounted on a central rod. The rod consists of about 26 subunits of FlgG in the distal portion, and FlgB, FlgC and FlgF are thought to build up the proximal portion of the rod with about 6 subunits each.</text>
</comment>
<evidence type="ECO:0000313" key="10">
    <source>
        <dbReference type="Proteomes" id="UP001597059"/>
    </source>
</evidence>
<keyword evidence="9" id="KW-0966">Cell projection</keyword>
<accession>A0ABW4B4H1</accession>
<evidence type="ECO:0000256" key="5">
    <source>
        <dbReference type="ARBA" id="ARBA00025933"/>
    </source>
</evidence>
<keyword evidence="9" id="KW-0282">Flagellum</keyword>
<dbReference type="InterPro" id="IPR001444">
    <property type="entry name" value="Flag_bb_rod_N"/>
</dbReference>
<dbReference type="PANTHER" id="PTHR30435:SF29">
    <property type="entry name" value="FLAGELLAR BASAL-BODY ROD PROTEIN FLGC"/>
    <property type="match status" value="1"/>
</dbReference>
<reference evidence="10" key="1">
    <citation type="journal article" date="2019" name="Int. J. Syst. Evol. Microbiol.">
        <title>The Global Catalogue of Microorganisms (GCM) 10K type strain sequencing project: providing services to taxonomists for standard genome sequencing and annotation.</title>
        <authorList>
            <consortium name="The Broad Institute Genomics Platform"/>
            <consortium name="The Broad Institute Genome Sequencing Center for Infectious Disease"/>
            <person name="Wu L."/>
            <person name="Ma J."/>
        </authorList>
    </citation>
    <scope>NUCLEOTIDE SEQUENCE [LARGE SCALE GENOMIC DNA]</scope>
    <source>
        <strain evidence="10">JCM 30774</strain>
    </source>
</reference>
<evidence type="ECO:0000259" key="7">
    <source>
        <dbReference type="Pfam" id="PF00460"/>
    </source>
</evidence>
<protein>
    <recommendedName>
        <fullName evidence="3 6">Flagellar basal-body rod protein FlgC</fullName>
    </recommendedName>
</protein>
<organism evidence="9 10">
    <name type="scientific">Rhodanobacter aciditrophus</name>
    <dbReference type="NCBI Taxonomy" id="1623218"/>
    <lineage>
        <taxon>Bacteria</taxon>
        <taxon>Pseudomonadati</taxon>
        <taxon>Pseudomonadota</taxon>
        <taxon>Gammaproteobacteria</taxon>
        <taxon>Lysobacterales</taxon>
        <taxon>Rhodanobacteraceae</taxon>
        <taxon>Rhodanobacter</taxon>
    </lineage>
</organism>
<keyword evidence="4 6" id="KW-0975">Bacterial flagellum</keyword>
<dbReference type="PROSITE" id="PS00588">
    <property type="entry name" value="FLAGELLA_BB_ROD"/>
    <property type="match status" value="1"/>
</dbReference>
<evidence type="ECO:0000256" key="6">
    <source>
        <dbReference type="RuleBase" id="RU362062"/>
    </source>
</evidence>
<dbReference type="NCBIfam" id="TIGR01395">
    <property type="entry name" value="FlgC"/>
    <property type="match status" value="1"/>
</dbReference>
<feature type="domain" description="Flagellar basal body rod protein N-terminal" evidence="7">
    <location>
        <begin position="10"/>
        <end position="32"/>
    </location>
</feature>
<evidence type="ECO:0000256" key="3">
    <source>
        <dbReference type="ARBA" id="ARBA00017941"/>
    </source>
</evidence>
<dbReference type="InterPro" id="IPR010930">
    <property type="entry name" value="Flg_bb/hook_C_dom"/>
</dbReference>
<dbReference type="InterPro" id="IPR006299">
    <property type="entry name" value="FlgC"/>
</dbReference>
<dbReference type="Pfam" id="PF00460">
    <property type="entry name" value="Flg_bb_rod"/>
    <property type="match status" value="1"/>
</dbReference>
<dbReference type="RefSeq" id="WP_377368623.1">
    <property type="nucleotide sequence ID" value="NZ_JBHTMN010000014.1"/>
</dbReference>
<comment type="similarity">
    <text evidence="2">Belongs to the flagella basal body rod proteins family.</text>
</comment>
<keyword evidence="9" id="KW-0969">Cilium</keyword>
<comment type="subcellular location">
    <subcellularLocation>
        <location evidence="1 6">Bacterial flagellum basal body</location>
    </subcellularLocation>
</comment>
<dbReference type="Pfam" id="PF06429">
    <property type="entry name" value="Flg_bbr_C"/>
    <property type="match status" value="1"/>
</dbReference>
<evidence type="ECO:0000256" key="1">
    <source>
        <dbReference type="ARBA" id="ARBA00004117"/>
    </source>
</evidence>
<evidence type="ECO:0000259" key="8">
    <source>
        <dbReference type="Pfam" id="PF06429"/>
    </source>
</evidence>
<evidence type="ECO:0000256" key="4">
    <source>
        <dbReference type="ARBA" id="ARBA00023143"/>
    </source>
</evidence>
<dbReference type="InterPro" id="IPR019776">
    <property type="entry name" value="Flagellar_basal_body_rod_CS"/>
</dbReference>